<dbReference type="Proteomes" id="UP000179270">
    <property type="component" value="Unassembled WGS sequence"/>
</dbReference>
<name>A0A1F7IBM9_9BACT</name>
<protein>
    <submittedName>
        <fullName evidence="2">Uncharacterized protein</fullName>
    </submittedName>
</protein>
<reference evidence="2 3" key="1">
    <citation type="journal article" date="2016" name="Nat. Commun.">
        <title>Thousands of microbial genomes shed light on interconnected biogeochemical processes in an aquifer system.</title>
        <authorList>
            <person name="Anantharaman K."/>
            <person name="Brown C.T."/>
            <person name="Hug L.A."/>
            <person name="Sharon I."/>
            <person name="Castelle C.J."/>
            <person name="Probst A.J."/>
            <person name="Thomas B.C."/>
            <person name="Singh A."/>
            <person name="Wilkins M.J."/>
            <person name="Karaoz U."/>
            <person name="Brodie E.L."/>
            <person name="Williams K.H."/>
            <person name="Hubbard S.S."/>
            <person name="Banfield J.F."/>
        </authorList>
    </citation>
    <scope>NUCLEOTIDE SEQUENCE [LARGE SCALE GENOMIC DNA]</scope>
</reference>
<evidence type="ECO:0000313" key="2">
    <source>
        <dbReference type="EMBL" id="OGK40761.1"/>
    </source>
</evidence>
<gene>
    <name evidence="2" type="ORF">A3A74_04040</name>
</gene>
<evidence type="ECO:0000256" key="1">
    <source>
        <dbReference type="SAM" id="Phobius"/>
    </source>
</evidence>
<dbReference type="AlphaFoldDB" id="A0A1F7IBM9"/>
<sequence>MTAIVNPEPAVALQTTPEARPAGRFTPLKERLQGLFFRQDKQKVITTAEAGIKNGRDESRRALLLIRDFIQGVRIKENISSVVAMMDSKLRVYESSNDPKDKVLGLSLKKAIRQWQIAQLNSLVKQKQNAIDKGDLIPSQKAELESEMSDLQKQINGSKESESGEAKGGIVQEIKVLDETKAKIGTDIPDPFTELANLLEVPAEMMAENPLDTVVRVMQLRSKDVKDERQFADYLKKKGTPKDVIAAYQNALRVLKGEPTKAEKSKKIILVGSGLAALFSFILLWKGATGEKNQAYA</sequence>
<dbReference type="STRING" id="1802055.A3A74_04040"/>
<keyword evidence="1" id="KW-0472">Membrane</keyword>
<feature type="transmembrane region" description="Helical" evidence="1">
    <location>
        <begin position="268"/>
        <end position="285"/>
    </location>
</feature>
<keyword evidence="1" id="KW-1133">Transmembrane helix</keyword>
<comment type="caution">
    <text evidence="2">The sequence shown here is derived from an EMBL/GenBank/DDBJ whole genome shotgun (WGS) entry which is preliminary data.</text>
</comment>
<keyword evidence="1" id="KW-0812">Transmembrane</keyword>
<organism evidence="2 3">
    <name type="scientific">Candidatus Roizmanbacteria bacterium RIFCSPLOWO2_01_FULL_35_13</name>
    <dbReference type="NCBI Taxonomy" id="1802055"/>
    <lineage>
        <taxon>Bacteria</taxon>
        <taxon>Candidatus Roizmaniibacteriota</taxon>
    </lineage>
</organism>
<evidence type="ECO:0000313" key="3">
    <source>
        <dbReference type="Proteomes" id="UP000179270"/>
    </source>
</evidence>
<proteinExistence type="predicted"/>
<dbReference type="EMBL" id="MGAF01000026">
    <property type="protein sequence ID" value="OGK40761.1"/>
    <property type="molecule type" value="Genomic_DNA"/>
</dbReference>
<accession>A0A1F7IBM9</accession>